<dbReference type="Gene3D" id="3.40.50.720">
    <property type="entry name" value="NAD(P)-binding Rossmann-like Domain"/>
    <property type="match status" value="1"/>
</dbReference>
<protein>
    <recommendedName>
        <fullName evidence="1">NAD-dependent epimerase/dehydratase domain-containing protein</fullName>
    </recommendedName>
</protein>
<dbReference type="Pfam" id="PF01370">
    <property type="entry name" value="Epimerase"/>
    <property type="match status" value="1"/>
</dbReference>
<dbReference type="InterPro" id="IPR050177">
    <property type="entry name" value="Lipid_A_modif_metabolic_enz"/>
</dbReference>
<dbReference type="PANTHER" id="PTHR43245:SF13">
    <property type="entry name" value="UDP-D-APIOSE_UDP-D-XYLOSE SYNTHASE 2"/>
    <property type="match status" value="1"/>
</dbReference>
<feature type="non-terminal residue" evidence="2">
    <location>
        <position position="1"/>
    </location>
</feature>
<name>A0A382BIN8_9ZZZZ</name>
<dbReference type="InterPro" id="IPR001509">
    <property type="entry name" value="Epimerase_deHydtase"/>
</dbReference>
<organism evidence="2">
    <name type="scientific">marine metagenome</name>
    <dbReference type="NCBI Taxonomy" id="408172"/>
    <lineage>
        <taxon>unclassified sequences</taxon>
        <taxon>metagenomes</taxon>
        <taxon>ecological metagenomes</taxon>
    </lineage>
</organism>
<dbReference type="PANTHER" id="PTHR43245">
    <property type="entry name" value="BIFUNCTIONAL POLYMYXIN RESISTANCE PROTEIN ARNA"/>
    <property type="match status" value="1"/>
</dbReference>
<dbReference type="EMBL" id="UINC01029769">
    <property type="protein sequence ID" value="SVB13057.1"/>
    <property type="molecule type" value="Genomic_DNA"/>
</dbReference>
<reference evidence="2" key="1">
    <citation type="submission" date="2018-05" db="EMBL/GenBank/DDBJ databases">
        <authorList>
            <person name="Lanie J.A."/>
            <person name="Ng W.-L."/>
            <person name="Kazmierczak K.M."/>
            <person name="Andrzejewski T.M."/>
            <person name="Davidsen T.M."/>
            <person name="Wayne K.J."/>
            <person name="Tettelin H."/>
            <person name="Glass J.I."/>
            <person name="Rusch D."/>
            <person name="Podicherti R."/>
            <person name="Tsui H.-C.T."/>
            <person name="Winkler M.E."/>
        </authorList>
    </citation>
    <scope>NUCLEOTIDE SEQUENCE</scope>
</reference>
<dbReference type="SUPFAM" id="SSF51735">
    <property type="entry name" value="NAD(P)-binding Rossmann-fold domains"/>
    <property type="match status" value="1"/>
</dbReference>
<gene>
    <name evidence="2" type="ORF">METZ01_LOCUS165911</name>
</gene>
<feature type="non-terminal residue" evidence="2">
    <location>
        <position position="343"/>
    </location>
</feature>
<dbReference type="InterPro" id="IPR036291">
    <property type="entry name" value="NAD(P)-bd_dom_sf"/>
</dbReference>
<evidence type="ECO:0000259" key="1">
    <source>
        <dbReference type="Pfam" id="PF01370"/>
    </source>
</evidence>
<sequence length="343" mass="38965">MALHLITGGSGYVGSHIARRLLELDEDVRVIDLWCDLEIDQRIEFFQGDITKTEDINKALVGVDYVHHTAALVPLTKAGNDFEKVNYIGTKNVINASLENNVRHIAHMSSSAIYGIPKTVPINDKTKLEPLEVYGRSKKKADDYVTNLISSGKPISTIRPRTIIGKERLGIFEILFEWIHDQANIFIIGKGDGLFQFVHVKDLIEISIKSCLMEKPGVFNVGAEEYGTLREDLNSLITYANSSSKVIGLPVSITIFLLKTLDLLRLSPLGPWHYLTYHKPFYFDITQTKNVLNWTPKYSNKDILTESYEWYVNNIDEFSFDNNPQIRGSMHRKPLRKGLLRLA</sequence>
<dbReference type="AlphaFoldDB" id="A0A382BIN8"/>
<evidence type="ECO:0000313" key="2">
    <source>
        <dbReference type="EMBL" id="SVB13057.1"/>
    </source>
</evidence>
<accession>A0A382BIN8</accession>
<feature type="domain" description="NAD-dependent epimerase/dehydratase" evidence="1">
    <location>
        <begin position="5"/>
        <end position="222"/>
    </location>
</feature>
<proteinExistence type="predicted"/>